<keyword evidence="2" id="KW-1185">Reference proteome</keyword>
<sequence length="70" mass="8416">MLGRRGLQAAVLDRWRKCREGLEIRNEYTIYPNAANRFAHWNRPISNDECPRESLLFVILLKKFRKSKRL</sequence>
<evidence type="ECO:0000313" key="1">
    <source>
        <dbReference type="EMBL" id="PNV75200.1"/>
    </source>
</evidence>
<dbReference type="EMBL" id="MCRM02000008">
    <property type="protein sequence ID" value="PNV75200.1"/>
    <property type="molecule type" value="Genomic_DNA"/>
</dbReference>
<reference evidence="1" key="1">
    <citation type="submission" date="2018-01" db="EMBL/GenBank/DDBJ databases">
        <title>Genomic characterization of Leptospira inadai serogroup Lyme isolated from captured rat in Brazil and comparative analysis with human reference strain.</title>
        <authorList>
            <person name="Moreno L.Z."/>
            <person name="Loureiro A.P."/>
            <person name="Miraglia F."/>
            <person name="Kremer F.S."/>
            <person name="Eslabao M.R."/>
            <person name="Dellagostin O.A."/>
            <person name="Lilenbaum W."/>
            <person name="Moreno A.M."/>
        </authorList>
    </citation>
    <scope>NUCLEOTIDE SEQUENCE [LARGE SCALE GENOMIC DNA]</scope>
    <source>
        <strain evidence="1">M34/99</strain>
    </source>
</reference>
<organism evidence="1 2">
    <name type="scientific">Leptospira inadai serovar Lyme</name>
    <dbReference type="NCBI Taxonomy" id="293084"/>
    <lineage>
        <taxon>Bacteria</taxon>
        <taxon>Pseudomonadati</taxon>
        <taxon>Spirochaetota</taxon>
        <taxon>Spirochaetia</taxon>
        <taxon>Leptospirales</taxon>
        <taxon>Leptospiraceae</taxon>
        <taxon>Leptospira</taxon>
    </lineage>
</organism>
<comment type="caution">
    <text evidence="1">The sequence shown here is derived from an EMBL/GenBank/DDBJ whole genome shotgun (WGS) entry which is preliminary data.</text>
</comment>
<proteinExistence type="predicted"/>
<gene>
    <name evidence="1" type="ORF">BES34_009975</name>
</gene>
<accession>A0ABX4YIW4</accession>
<dbReference type="Proteomes" id="UP000094669">
    <property type="component" value="Unassembled WGS sequence"/>
</dbReference>
<protein>
    <submittedName>
        <fullName evidence="1">Uncharacterized protein</fullName>
    </submittedName>
</protein>
<name>A0ABX4YIW4_9LEPT</name>
<evidence type="ECO:0000313" key="2">
    <source>
        <dbReference type="Proteomes" id="UP000094669"/>
    </source>
</evidence>